<dbReference type="AlphaFoldDB" id="A0A8J3VV21"/>
<dbReference type="EMBL" id="BONZ01000078">
    <property type="protein sequence ID" value="GIH19273.1"/>
    <property type="molecule type" value="Genomic_DNA"/>
</dbReference>
<keyword evidence="3" id="KW-1185">Reference proteome</keyword>
<keyword evidence="1" id="KW-1133">Transmembrane helix</keyword>
<evidence type="ECO:0000313" key="2">
    <source>
        <dbReference type="EMBL" id="GIH19273.1"/>
    </source>
</evidence>
<keyword evidence="1" id="KW-0472">Membrane</keyword>
<evidence type="ECO:0000313" key="3">
    <source>
        <dbReference type="Proteomes" id="UP000642748"/>
    </source>
</evidence>
<evidence type="ECO:0000256" key="1">
    <source>
        <dbReference type="SAM" id="Phobius"/>
    </source>
</evidence>
<keyword evidence="1" id="KW-0812">Transmembrane</keyword>
<evidence type="ECO:0008006" key="4">
    <source>
        <dbReference type="Google" id="ProtNLM"/>
    </source>
</evidence>
<reference evidence="2" key="1">
    <citation type="submission" date="2021-01" db="EMBL/GenBank/DDBJ databases">
        <title>Whole genome shotgun sequence of Rugosimonospora africana NBRC 104875.</title>
        <authorList>
            <person name="Komaki H."/>
            <person name="Tamura T."/>
        </authorList>
    </citation>
    <scope>NUCLEOTIDE SEQUENCE</scope>
    <source>
        <strain evidence="2">NBRC 104875</strain>
    </source>
</reference>
<dbReference type="Proteomes" id="UP000642748">
    <property type="component" value="Unassembled WGS sequence"/>
</dbReference>
<gene>
    <name evidence="2" type="ORF">Raf01_74450</name>
</gene>
<organism evidence="2 3">
    <name type="scientific">Rugosimonospora africana</name>
    <dbReference type="NCBI Taxonomy" id="556532"/>
    <lineage>
        <taxon>Bacteria</taxon>
        <taxon>Bacillati</taxon>
        <taxon>Actinomycetota</taxon>
        <taxon>Actinomycetes</taxon>
        <taxon>Micromonosporales</taxon>
        <taxon>Micromonosporaceae</taxon>
        <taxon>Rugosimonospora</taxon>
    </lineage>
</organism>
<name>A0A8J3VV21_9ACTN</name>
<proteinExistence type="predicted"/>
<feature type="transmembrane region" description="Helical" evidence="1">
    <location>
        <begin position="59"/>
        <end position="77"/>
    </location>
</feature>
<sequence>MIQRSSDEAAAGGGYASQLDALRSAAKWLLAAAAAVGALLVAGLQLTGIGQLSIDSWRLYVGLGAALTALAAVGYVIKAASTVLAQEWLTLADFTDDASGLPGPRAKRVRALADLRTVEKRLMSSRHELFGYLAPTLAELHRKLHESHEVMWSADPASTAHQEASERSDRLRKAARDVVQAANYYYVLRLFKALRLRMAWAAVVGVAGVAVFAYVVNPPEATVPLKVQIVSSHRVGP</sequence>
<comment type="caution">
    <text evidence="2">The sequence shown here is derived from an EMBL/GenBank/DDBJ whole genome shotgun (WGS) entry which is preliminary data.</text>
</comment>
<dbReference type="RefSeq" id="WP_203922741.1">
    <property type="nucleotide sequence ID" value="NZ_BONZ01000078.1"/>
</dbReference>
<feature type="transmembrane region" description="Helical" evidence="1">
    <location>
        <begin position="28"/>
        <end position="47"/>
    </location>
</feature>
<accession>A0A8J3VV21</accession>
<protein>
    <recommendedName>
        <fullName evidence="4">SMODS and SLOG-associating 2TM effector domain-containing protein</fullName>
    </recommendedName>
</protein>
<feature type="transmembrane region" description="Helical" evidence="1">
    <location>
        <begin position="198"/>
        <end position="216"/>
    </location>
</feature>